<comment type="similarity">
    <text evidence="6">Belongs to the TVP38/TMEM64 family.</text>
</comment>
<gene>
    <name evidence="8" type="ORF">ACFO6Q_03220</name>
</gene>
<evidence type="ECO:0000313" key="8">
    <source>
        <dbReference type="EMBL" id="MFC4819316.1"/>
    </source>
</evidence>
<evidence type="ECO:0000256" key="6">
    <source>
        <dbReference type="RuleBase" id="RU366058"/>
    </source>
</evidence>
<evidence type="ECO:0000259" key="7">
    <source>
        <dbReference type="Pfam" id="PF09335"/>
    </source>
</evidence>
<proteinExistence type="inferred from homology"/>
<dbReference type="Proteomes" id="UP001595886">
    <property type="component" value="Unassembled WGS sequence"/>
</dbReference>
<reference evidence="9" key="1">
    <citation type="journal article" date="2019" name="Int. J. Syst. Evol. Microbiol.">
        <title>The Global Catalogue of Microorganisms (GCM) 10K type strain sequencing project: providing services to taxonomists for standard genome sequencing and annotation.</title>
        <authorList>
            <consortium name="The Broad Institute Genomics Platform"/>
            <consortium name="The Broad Institute Genome Sequencing Center for Infectious Disease"/>
            <person name="Wu L."/>
            <person name="Ma J."/>
        </authorList>
    </citation>
    <scope>NUCLEOTIDE SEQUENCE [LARGE SCALE GENOMIC DNA]</scope>
    <source>
        <strain evidence="9">CCUG 30340</strain>
    </source>
</reference>
<feature type="transmembrane region" description="Helical" evidence="6">
    <location>
        <begin position="206"/>
        <end position="226"/>
    </location>
</feature>
<evidence type="ECO:0000256" key="4">
    <source>
        <dbReference type="ARBA" id="ARBA00022989"/>
    </source>
</evidence>
<dbReference type="PANTHER" id="PTHR12677">
    <property type="entry name" value="GOLGI APPARATUS MEMBRANE PROTEIN TVP38-RELATED"/>
    <property type="match status" value="1"/>
</dbReference>
<dbReference type="InterPro" id="IPR032816">
    <property type="entry name" value="VTT_dom"/>
</dbReference>
<dbReference type="Pfam" id="PF09335">
    <property type="entry name" value="VTT_dom"/>
    <property type="match status" value="1"/>
</dbReference>
<dbReference type="EMBL" id="JBHSHD010000003">
    <property type="protein sequence ID" value="MFC4819316.1"/>
    <property type="molecule type" value="Genomic_DNA"/>
</dbReference>
<keyword evidence="4 6" id="KW-1133">Transmembrane helix</keyword>
<dbReference type="PANTHER" id="PTHR12677:SF59">
    <property type="entry name" value="GOLGI APPARATUS MEMBRANE PROTEIN TVP38-RELATED"/>
    <property type="match status" value="1"/>
</dbReference>
<comment type="subcellular location">
    <subcellularLocation>
        <location evidence="1 6">Cell membrane</location>
        <topology evidence="1 6">Multi-pass membrane protein</topology>
    </subcellularLocation>
</comment>
<feature type="transmembrane region" description="Helical" evidence="6">
    <location>
        <begin position="50"/>
        <end position="77"/>
    </location>
</feature>
<evidence type="ECO:0000313" key="9">
    <source>
        <dbReference type="Proteomes" id="UP001595886"/>
    </source>
</evidence>
<feature type="transmembrane region" description="Helical" evidence="6">
    <location>
        <begin position="164"/>
        <end position="186"/>
    </location>
</feature>
<evidence type="ECO:0000256" key="2">
    <source>
        <dbReference type="ARBA" id="ARBA00022475"/>
    </source>
</evidence>
<dbReference type="InterPro" id="IPR015414">
    <property type="entry name" value="TMEM64"/>
</dbReference>
<keyword evidence="3 6" id="KW-0812">Transmembrane</keyword>
<keyword evidence="5 6" id="KW-0472">Membrane</keyword>
<feature type="domain" description="VTT" evidence="7">
    <location>
        <begin position="69"/>
        <end position="184"/>
    </location>
</feature>
<comment type="caution">
    <text evidence="8">The sequence shown here is derived from an EMBL/GenBank/DDBJ whole genome shotgun (WGS) entry which is preliminary data.</text>
</comment>
<organism evidence="8 9">
    <name type="scientific">Dokdonella ginsengisoli</name>
    <dbReference type="NCBI Taxonomy" id="363846"/>
    <lineage>
        <taxon>Bacteria</taxon>
        <taxon>Pseudomonadati</taxon>
        <taxon>Pseudomonadota</taxon>
        <taxon>Gammaproteobacteria</taxon>
        <taxon>Lysobacterales</taxon>
        <taxon>Rhodanobacteraceae</taxon>
        <taxon>Dokdonella</taxon>
    </lineage>
</organism>
<protein>
    <recommendedName>
        <fullName evidence="6">TVP38/TMEM64 family membrane protein</fullName>
    </recommendedName>
</protein>
<accession>A0ABV9QR44</accession>
<evidence type="ECO:0000256" key="5">
    <source>
        <dbReference type="ARBA" id="ARBA00023136"/>
    </source>
</evidence>
<name>A0ABV9QR44_9GAMM</name>
<keyword evidence="9" id="KW-1185">Reference proteome</keyword>
<keyword evidence="2 6" id="KW-1003">Cell membrane</keyword>
<dbReference type="RefSeq" id="WP_380019074.1">
    <property type="nucleotide sequence ID" value="NZ_JBHSHD010000003.1"/>
</dbReference>
<evidence type="ECO:0000256" key="1">
    <source>
        <dbReference type="ARBA" id="ARBA00004651"/>
    </source>
</evidence>
<sequence>MNRLRPFVPLLVLVAMGVAVFASGLLDRFDPHRIAQEEAALRGGIGAHPWLAALAQVGAMTLAIATGLPGAIVIVFAGGMLFGTLAGTALSTAGAMFGATILFFASRAAFAQGGGAEPALVARLRAGYQAHPFSYTVFLRLVPLFPFGAVTIALAWLRCPLWLFLVASAFGGAVMIAFESALGAGLLETIEREGAVSSSLFAHPQILWPALGMAALALVPIALGWLRRRG</sequence>
<feature type="transmembrane region" description="Helical" evidence="6">
    <location>
        <begin position="137"/>
        <end position="157"/>
    </location>
</feature>
<evidence type="ECO:0000256" key="3">
    <source>
        <dbReference type="ARBA" id="ARBA00022692"/>
    </source>
</evidence>
<feature type="transmembrane region" description="Helical" evidence="6">
    <location>
        <begin position="84"/>
        <end position="105"/>
    </location>
</feature>
<feature type="transmembrane region" description="Helical" evidence="6">
    <location>
        <begin position="7"/>
        <end position="26"/>
    </location>
</feature>